<gene>
    <name evidence="1" type="ORF">VNO77_33746</name>
</gene>
<accession>A0AAN9KDX3</accession>
<dbReference type="EMBL" id="JAYMYQ010000008">
    <property type="protein sequence ID" value="KAK7315209.1"/>
    <property type="molecule type" value="Genomic_DNA"/>
</dbReference>
<proteinExistence type="predicted"/>
<sequence length="104" mass="12371">MFSLDFFYSPNDEENMVRKLENGELVKGPSILRLEDRNLGERLSRERRWEFEREMSALASLRQYLDNANKGRKAIHQKSCDLETIQCTLPSITLYTRWEQIGTW</sequence>
<dbReference type="Proteomes" id="UP001367508">
    <property type="component" value="Unassembled WGS sequence"/>
</dbReference>
<evidence type="ECO:0000313" key="1">
    <source>
        <dbReference type="EMBL" id="KAK7315209.1"/>
    </source>
</evidence>
<keyword evidence="2" id="KW-1185">Reference proteome</keyword>
<comment type="caution">
    <text evidence="1">The sequence shown here is derived from an EMBL/GenBank/DDBJ whole genome shotgun (WGS) entry which is preliminary data.</text>
</comment>
<reference evidence="1 2" key="1">
    <citation type="submission" date="2024-01" db="EMBL/GenBank/DDBJ databases">
        <title>The genomes of 5 underutilized Papilionoideae crops provide insights into root nodulation and disease resistanc.</title>
        <authorList>
            <person name="Jiang F."/>
        </authorList>
    </citation>
    <scope>NUCLEOTIDE SEQUENCE [LARGE SCALE GENOMIC DNA]</scope>
    <source>
        <strain evidence="1">LVBAO_FW01</strain>
        <tissue evidence="1">Leaves</tissue>
    </source>
</reference>
<dbReference type="AlphaFoldDB" id="A0AAN9KDX3"/>
<organism evidence="1 2">
    <name type="scientific">Canavalia gladiata</name>
    <name type="common">Sword bean</name>
    <name type="synonym">Dolichos gladiatus</name>
    <dbReference type="NCBI Taxonomy" id="3824"/>
    <lineage>
        <taxon>Eukaryota</taxon>
        <taxon>Viridiplantae</taxon>
        <taxon>Streptophyta</taxon>
        <taxon>Embryophyta</taxon>
        <taxon>Tracheophyta</taxon>
        <taxon>Spermatophyta</taxon>
        <taxon>Magnoliopsida</taxon>
        <taxon>eudicotyledons</taxon>
        <taxon>Gunneridae</taxon>
        <taxon>Pentapetalae</taxon>
        <taxon>rosids</taxon>
        <taxon>fabids</taxon>
        <taxon>Fabales</taxon>
        <taxon>Fabaceae</taxon>
        <taxon>Papilionoideae</taxon>
        <taxon>50 kb inversion clade</taxon>
        <taxon>NPAAA clade</taxon>
        <taxon>indigoferoid/millettioid clade</taxon>
        <taxon>Phaseoleae</taxon>
        <taxon>Canavalia</taxon>
    </lineage>
</organism>
<name>A0AAN9KDX3_CANGL</name>
<evidence type="ECO:0000313" key="2">
    <source>
        <dbReference type="Proteomes" id="UP001367508"/>
    </source>
</evidence>
<protein>
    <submittedName>
        <fullName evidence="1">Uncharacterized protein</fullName>
    </submittedName>
</protein>